<dbReference type="InterPro" id="IPR000086">
    <property type="entry name" value="NUDIX_hydrolase_dom"/>
</dbReference>
<dbReference type="PANTHER" id="PTHR43736">
    <property type="entry name" value="ADP-RIBOSE PYROPHOSPHATASE"/>
    <property type="match status" value="1"/>
</dbReference>
<dbReference type="STRING" id="1224162.B840_02165"/>
<accession>A0A0B6TTH5</accession>
<dbReference type="Gene3D" id="1.10.10.10">
    <property type="entry name" value="Winged helix-like DNA-binding domain superfamily/Winged helix DNA-binding domain"/>
    <property type="match status" value="1"/>
</dbReference>
<dbReference type="OrthoDB" id="9786141at2"/>
<dbReference type="InterPro" id="IPR054105">
    <property type="entry name" value="WHD_NrtR"/>
</dbReference>
<dbReference type="KEGG" id="cmq:B840_02165"/>
<dbReference type="Proteomes" id="UP000031928">
    <property type="component" value="Chromosome"/>
</dbReference>
<dbReference type="PANTHER" id="PTHR43736:SF4">
    <property type="entry name" value="SLR1690 PROTEIN"/>
    <property type="match status" value="1"/>
</dbReference>
<proteinExistence type="predicted"/>
<dbReference type="Pfam" id="PF21906">
    <property type="entry name" value="WHD_NrtR"/>
    <property type="match status" value="1"/>
</dbReference>
<dbReference type="InterPro" id="IPR036390">
    <property type="entry name" value="WH_DNA-bd_sf"/>
</dbReference>
<dbReference type="Gene3D" id="3.90.79.10">
    <property type="entry name" value="Nucleoside Triphosphate Pyrophosphohydrolase"/>
    <property type="match status" value="1"/>
</dbReference>
<organism evidence="2 3">
    <name type="scientific">Corynebacterium marinum DSM 44953</name>
    <dbReference type="NCBI Taxonomy" id="1224162"/>
    <lineage>
        <taxon>Bacteria</taxon>
        <taxon>Bacillati</taxon>
        <taxon>Actinomycetota</taxon>
        <taxon>Actinomycetes</taxon>
        <taxon>Mycobacteriales</taxon>
        <taxon>Corynebacteriaceae</taxon>
        <taxon>Corynebacterium</taxon>
    </lineage>
</organism>
<evidence type="ECO:0000313" key="2">
    <source>
        <dbReference type="EMBL" id="AJK68061.1"/>
    </source>
</evidence>
<dbReference type="Pfam" id="PF00293">
    <property type="entry name" value="NUDIX"/>
    <property type="match status" value="1"/>
</dbReference>
<dbReference type="AlphaFoldDB" id="A0A0B6TTH5"/>
<dbReference type="RefSeq" id="WP_042620761.1">
    <property type="nucleotide sequence ID" value="NZ_CP007790.1"/>
</dbReference>
<evidence type="ECO:0000259" key="1">
    <source>
        <dbReference type="PROSITE" id="PS51462"/>
    </source>
</evidence>
<dbReference type="SUPFAM" id="SSF46785">
    <property type="entry name" value="Winged helix' DNA-binding domain"/>
    <property type="match status" value="1"/>
</dbReference>
<feature type="domain" description="Nudix hydrolase" evidence="1">
    <location>
        <begin position="19"/>
        <end position="153"/>
    </location>
</feature>
<dbReference type="EMBL" id="CP007790">
    <property type="protein sequence ID" value="AJK68061.1"/>
    <property type="molecule type" value="Genomic_DNA"/>
</dbReference>
<dbReference type="PROSITE" id="PS51462">
    <property type="entry name" value="NUDIX"/>
    <property type="match status" value="1"/>
</dbReference>
<evidence type="ECO:0000313" key="3">
    <source>
        <dbReference type="Proteomes" id="UP000031928"/>
    </source>
</evidence>
<keyword evidence="3" id="KW-1185">Reference proteome</keyword>
<reference evidence="2 3" key="1">
    <citation type="submission" date="2014-05" db="EMBL/GenBank/DDBJ databases">
        <title>Complete genome sequence of Corynebacterium marinum DSM 44953.</title>
        <authorList>
            <person name="Schaffert L."/>
            <person name="Albersmeier A."/>
            <person name="Kalinowski J."/>
            <person name="Ruckert C."/>
        </authorList>
    </citation>
    <scope>NUCLEOTIDE SEQUENCE [LARGE SCALE GENOMIC DNA]</scope>
    <source>
        <strain evidence="2 3">DSM 44953</strain>
    </source>
</reference>
<dbReference type="CDD" id="cd18873">
    <property type="entry name" value="NUDIX_NadM_like"/>
    <property type="match status" value="1"/>
</dbReference>
<dbReference type="HOGENOM" id="CLU_037162_3_2_11"/>
<dbReference type="InterPro" id="IPR015797">
    <property type="entry name" value="NUDIX_hydrolase-like_dom_sf"/>
</dbReference>
<sequence length="241" mass="26206">MHSPRNPGPLRDPRGVAKFRHEAVAVVLRVGLPDLAPPRLEVLAHRRRRPPFEGGWALPSGPVEVDETLDESVLRHLAQRTGVAAPAHLEQLETRGTPGRDPWDRTIATAFLALLPWSGTPGPGDDLAWLPVAELPGMAFDHGELTRAAAERLRAKLSYTNIAFALAPETFTLAQLRDAYSAVLGHEVSATNLQRILTRRGQLAATGERAVPGAGGGRPAQLHRFTRRELTVTDPFAVLRP</sequence>
<name>A0A0B6TTH5_9CORY</name>
<protein>
    <submittedName>
        <fullName evidence="2">NUDIX domain-containing protein</fullName>
    </submittedName>
</protein>
<dbReference type="InterPro" id="IPR036388">
    <property type="entry name" value="WH-like_DNA-bd_sf"/>
</dbReference>
<dbReference type="SUPFAM" id="SSF55811">
    <property type="entry name" value="Nudix"/>
    <property type="match status" value="1"/>
</dbReference>
<gene>
    <name evidence="2" type="ORF">B840_02165</name>
</gene>